<name>A0A2Z3LHG3_9BACT</name>
<keyword evidence="2" id="KW-0812">Transmembrane</keyword>
<keyword evidence="5" id="KW-1185">Reference proteome</keyword>
<dbReference type="EC" id="3.4.24.-" evidence="4"/>
<keyword evidence="2" id="KW-0472">Membrane</keyword>
<accession>A0A2Z3LHG3</accession>
<protein>
    <submittedName>
        <fullName evidence="4">Murein DD-endopeptidase MepM</fullName>
        <ecNumber evidence="4">3.4.24.-</ecNumber>
    </submittedName>
</protein>
<evidence type="ECO:0000256" key="1">
    <source>
        <dbReference type="ARBA" id="ARBA00022729"/>
    </source>
</evidence>
<gene>
    <name evidence="4" type="primary">mepM_2</name>
    <name evidence="4" type="ORF">DK880_00629</name>
</gene>
<dbReference type="GO" id="GO:0004222">
    <property type="term" value="F:metalloendopeptidase activity"/>
    <property type="evidence" value="ECO:0007669"/>
    <property type="project" value="TreeGrafter"/>
</dbReference>
<evidence type="ECO:0000313" key="4">
    <source>
        <dbReference type="EMBL" id="AWN81945.1"/>
    </source>
</evidence>
<feature type="transmembrane region" description="Helical" evidence="2">
    <location>
        <begin position="20"/>
        <end position="41"/>
    </location>
</feature>
<dbReference type="PANTHER" id="PTHR21666">
    <property type="entry name" value="PEPTIDASE-RELATED"/>
    <property type="match status" value="1"/>
</dbReference>
<dbReference type="AlphaFoldDB" id="A0A2Z3LHG3"/>
<dbReference type="KEGG" id="cher:DK880_00629"/>
<dbReference type="Proteomes" id="UP000245872">
    <property type="component" value="Chromosome"/>
</dbReference>
<evidence type="ECO:0000256" key="2">
    <source>
        <dbReference type="SAM" id="Phobius"/>
    </source>
</evidence>
<proteinExistence type="predicted"/>
<reference evidence="4 5" key="1">
    <citation type="submission" date="2018-05" db="EMBL/GenBank/DDBJ databases">
        <title>Candidatus Cardinium hertigii Genome Assembly.</title>
        <authorList>
            <person name="Showmaker K.C."/>
            <person name="Walden K.O."/>
            <person name="Fields C.J."/>
            <person name="Lambert K.N."/>
            <person name="Hudson M.E."/>
        </authorList>
    </citation>
    <scope>NUCLEOTIDE SEQUENCE [LARGE SCALE GENOMIC DNA]</scope>
    <source>
        <strain evidence="5">cHgTN10</strain>
    </source>
</reference>
<dbReference type="EMBL" id="CP029619">
    <property type="protein sequence ID" value="AWN81945.1"/>
    <property type="molecule type" value="Genomic_DNA"/>
</dbReference>
<dbReference type="Pfam" id="PF01551">
    <property type="entry name" value="Peptidase_M23"/>
    <property type="match status" value="1"/>
</dbReference>
<dbReference type="InterPro" id="IPR016047">
    <property type="entry name" value="M23ase_b-sheet_dom"/>
</dbReference>
<dbReference type="CDD" id="cd12797">
    <property type="entry name" value="M23_peptidase"/>
    <property type="match status" value="1"/>
</dbReference>
<keyword evidence="1" id="KW-0732">Signal</keyword>
<dbReference type="SUPFAM" id="SSF51261">
    <property type="entry name" value="Duplicated hybrid motif"/>
    <property type="match status" value="1"/>
</dbReference>
<feature type="transmembrane region" description="Helical" evidence="2">
    <location>
        <begin position="83"/>
        <end position="107"/>
    </location>
</feature>
<dbReference type="InterPro" id="IPR050570">
    <property type="entry name" value="Cell_wall_metabolism_enzyme"/>
</dbReference>
<sequence length="334" mass="37599">MVIALVCGFFPHWLLEIKKIYNYIIGCLLSIPNSKTIAWFISNFNQKIDQLRTYKKWLDGFERRYQLVIRNIENFAEYATTPFSGATLIIFVFSFFFASFGCSLWLAKTVLAKWVNPTYLEKENKKKILTLLDTVETLEKQIHTQSVFIETLQQIIKGNPVPSSLPLQPPASSVPSTLPTRPTILNAPAIISPKKKGTLPPFAQHTSTTAMQDSLLIPPMNGMISAPFNMKNGHYGVDIVAKEKDPIKAVAAGIVIFSDWSVDSGWIIVIQHFNNLVSIYKHCAVLFKKVGNLIKVGDIIALMGNSGELSTNPHLHFELWYESAALNPEDFYNF</sequence>
<dbReference type="InterPro" id="IPR011055">
    <property type="entry name" value="Dup_hybrid_motif"/>
</dbReference>
<feature type="domain" description="M23ase beta-sheet core" evidence="3">
    <location>
        <begin position="233"/>
        <end position="328"/>
    </location>
</feature>
<dbReference type="PANTHER" id="PTHR21666:SF289">
    <property type="entry name" value="L-ALA--D-GLU ENDOPEPTIDASE"/>
    <property type="match status" value="1"/>
</dbReference>
<evidence type="ECO:0000313" key="5">
    <source>
        <dbReference type="Proteomes" id="UP000245872"/>
    </source>
</evidence>
<dbReference type="Gene3D" id="2.70.70.10">
    <property type="entry name" value="Glucose Permease (Domain IIA)"/>
    <property type="match status" value="1"/>
</dbReference>
<dbReference type="OrthoDB" id="9814377at2"/>
<evidence type="ECO:0000259" key="3">
    <source>
        <dbReference type="Pfam" id="PF01551"/>
    </source>
</evidence>
<keyword evidence="4" id="KW-0378">Hydrolase</keyword>
<organism evidence="4 5">
    <name type="scientific">Candidatus Cardinium hertigii</name>
    <dbReference type="NCBI Taxonomy" id="247481"/>
    <lineage>
        <taxon>Bacteria</taxon>
        <taxon>Pseudomonadati</taxon>
        <taxon>Bacteroidota</taxon>
        <taxon>Cytophagia</taxon>
        <taxon>Cytophagales</taxon>
        <taxon>Amoebophilaceae</taxon>
        <taxon>Candidatus Cardinium</taxon>
    </lineage>
</organism>
<keyword evidence="2" id="KW-1133">Transmembrane helix</keyword>